<dbReference type="InterPro" id="IPR003715">
    <property type="entry name" value="Poly_export_N"/>
</dbReference>
<dbReference type="Pfam" id="PF02563">
    <property type="entry name" value="Poly_export"/>
    <property type="match status" value="1"/>
</dbReference>
<evidence type="ECO:0000259" key="15">
    <source>
        <dbReference type="Pfam" id="PF02563"/>
    </source>
</evidence>
<keyword evidence="18" id="KW-1185">Reference proteome</keyword>
<keyword evidence="9" id="KW-0406">Ion transport</keyword>
<evidence type="ECO:0000256" key="12">
    <source>
        <dbReference type="ARBA" id="ARBA00023139"/>
    </source>
</evidence>
<evidence type="ECO:0000313" key="18">
    <source>
        <dbReference type="Proteomes" id="UP000005336"/>
    </source>
</evidence>
<dbReference type="RefSeq" id="WP_009115269.1">
    <property type="nucleotide sequence ID" value="NZ_JH165159.1"/>
</dbReference>
<evidence type="ECO:0000256" key="8">
    <source>
        <dbReference type="ARBA" id="ARBA00023047"/>
    </source>
</evidence>
<dbReference type="GO" id="GO:0015288">
    <property type="term" value="F:porin activity"/>
    <property type="evidence" value="ECO:0007669"/>
    <property type="project" value="UniProtKB-KW"/>
</dbReference>
<evidence type="ECO:0000256" key="1">
    <source>
        <dbReference type="ARBA" id="ARBA00004571"/>
    </source>
</evidence>
<evidence type="ECO:0000256" key="14">
    <source>
        <dbReference type="ARBA" id="ARBA00023288"/>
    </source>
</evidence>
<evidence type="ECO:0000256" key="3">
    <source>
        <dbReference type="ARBA" id="ARBA00022448"/>
    </source>
</evidence>
<dbReference type="Pfam" id="PF22461">
    <property type="entry name" value="SLBB_2"/>
    <property type="match status" value="1"/>
</dbReference>
<keyword evidence="11" id="KW-0472">Membrane</keyword>
<evidence type="ECO:0000256" key="2">
    <source>
        <dbReference type="ARBA" id="ARBA00009450"/>
    </source>
</evidence>
<keyword evidence="7" id="KW-0732">Signal</keyword>
<dbReference type="GO" id="GO:0006811">
    <property type="term" value="P:monoatomic ion transport"/>
    <property type="evidence" value="ECO:0007669"/>
    <property type="project" value="UniProtKB-KW"/>
</dbReference>
<evidence type="ECO:0000313" key="17">
    <source>
        <dbReference type="EMBL" id="EGZ51260.1"/>
    </source>
</evidence>
<evidence type="ECO:0000256" key="7">
    <source>
        <dbReference type="ARBA" id="ARBA00022729"/>
    </source>
</evidence>
<keyword evidence="6" id="KW-0812">Transmembrane</keyword>
<dbReference type="OrthoDB" id="9808421at2"/>
<evidence type="ECO:0000256" key="4">
    <source>
        <dbReference type="ARBA" id="ARBA00022452"/>
    </source>
</evidence>
<sequence length="392" mass="41555">MKKNKVFVGWAIGLVAVGVLAGCAGLPSSGPSTRKVAALGNEQVSANVPQVSVVDVNEPIVRKLYQERLTQSFAELGSGKLLQGLVGVGDVLDITIWEAPPALLFGSVLSTSGAGSGQVTKLPEQMVSAQGLISIPFVGNVKAAGKTPEQIQNVIKGKLKRMANQPQVVVRLAQNNSANVSVVRAGNSVRMPLTAGGERVLDAVAAVGGANGAVQDISVRLSRGEQVKTVAFETLVSDPRQNILLKSGDVVTLLNNPLSFTALGAVGRSQQIDFSAKGLSLAEAVGRMGGLQDRRSDARGVFVFRYQALADLPEEEKDVWLTKGYSYDAEIPVVYRLNLTDANSLFWMQRFPVQNKDVVYVSNAPLAEVQKFLQFVFSPVVGGVSSIDNIAN</sequence>
<dbReference type="AlphaFoldDB" id="G4CM13"/>
<keyword evidence="4" id="KW-1134">Transmembrane beta strand</keyword>
<feature type="domain" description="SLBB" evidence="16">
    <location>
        <begin position="262"/>
        <end position="361"/>
    </location>
</feature>
<dbReference type="PANTHER" id="PTHR33619:SF3">
    <property type="entry name" value="POLYSACCHARIDE EXPORT PROTEIN GFCE-RELATED"/>
    <property type="match status" value="1"/>
</dbReference>
<evidence type="ECO:0000256" key="5">
    <source>
        <dbReference type="ARBA" id="ARBA00022597"/>
    </source>
</evidence>
<dbReference type="PROSITE" id="PS51257">
    <property type="entry name" value="PROKAR_LIPOPROTEIN"/>
    <property type="match status" value="1"/>
</dbReference>
<reference evidence="17 18" key="1">
    <citation type="submission" date="2011-06" db="EMBL/GenBank/DDBJ databases">
        <authorList>
            <person name="Muzny D."/>
            <person name="Qin X."/>
            <person name="Deng J."/>
            <person name="Jiang H."/>
            <person name="Liu Y."/>
            <person name="Qu J."/>
            <person name="Song X.-Z."/>
            <person name="Zhang L."/>
            <person name="Thornton R."/>
            <person name="Coyle M."/>
            <person name="Francisco L."/>
            <person name="Jackson L."/>
            <person name="Javaid M."/>
            <person name="Korchina V."/>
            <person name="Kovar C."/>
            <person name="Mata R."/>
            <person name="Mathew T."/>
            <person name="Ngo R."/>
            <person name="Nguyen L."/>
            <person name="Nguyen N."/>
            <person name="Okwuonu G."/>
            <person name="Ongeri F."/>
            <person name="Pham C."/>
            <person name="Simmons D."/>
            <person name="Wilczek-Boney K."/>
            <person name="Hale W."/>
            <person name="Jakkamsetti A."/>
            <person name="Pham P."/>
            <person name="Ruth R."/>
            <person name="San Lucas F."/>
            <person name="Warren J."/>
            <person name="Zhang J."/>
            <person name="Zhao Z."/>
            <person name="Zhou C."/>
            <person name="Zhu D."/>
            <person name="Lee S."/>
            <person name="Bess C."/>
            <person name="Blankenburg K."/>
            <person name="Forbes L."/>
            <person name="Fu Q."/>
            <person name="Gubbala S."/>
            <person name="Hirani K."/>
            <person name="Jayaseelan J.C."/>
            <person name="Lara F."/>
            <person name="Munidasa M."/>
            <person name="Palculict T."/>
            <person name="Patil S."/>
            <person name="Pu L.-L."/>
            <person name="Saada N."/>
            <person name="Tang L."/>
            <person name="Weissenberger G."/>
            <person name="Zhu Y."/>
            <person name="Hemphill L."/>
            <person name="Shang Y."/>
            <person name="Youmans B."/>
            <person name="Ayvaz T."/>
            <person name="Ross M."/>
            <person name="Santibanez J."/>
            <person name="Aqrawi P."/>
            <person name="Gross S."/>
            <person name="Joshi V."/>
            <person name="Fowler G."/>
            <person name="Nazareth L."/>
            <person name="Reid J."/>
            <person name="Worley K."/>
            <person name="Petrosino J."/>
            <person name="Highlander S."/>
            <person name="Gibbs R."/>
        </authorList>
    </citation>
    <scope>NUCLEOTIDE SEQUENCE [LARGE SCALE GENOMIC DNA]</scope>
    <source>
        <strain evidence="17 18">9715</strain>
    </source>
</reference>
<keyword evidence="10" id="KW-0626">Porin</keyword>
<keyword evidence="3" id="KW-0813">Transport</keyword>
<proteinExistence type="inferred from homology"/>
<dbReference type="GO" id="GO:0009279">
    <property type="term" value="C:cell outer membrane"/>
    <property type="evidence" value="ECO:0007669"/>
    <property type="project" value="UniProtKB-SubCell"/>
</dbReference>
<dbReference type="Gene3D" id="3.30.1950.10">
    <property type="entry name" value="wza like domain"/>
    <property type="match status" value="1"/>
</dbReference>
<dbReference type="InterPro" id="IPR049712">
    <property type="entry name" value="Poly_export"/>
</dbReference>
<dbReference type="EMBL" id="AGAZ01000004">
    <property type="protein sequence ID" value="EGZ51260.1"/>
    <property type="molecule type" value="Genomic_DNA"/>
</dbReference>
<evidence type="ECO:0000256" key="10">
    <source>
        <dbReference type="ARBA" id="ARBA00023114"/>
    </source>
</evidence>
<keyword evidence="5" id="KW-0762">Sugar transport</keyword>
<organism evidence="17 18">
    <name type="scientific">Neisseria wadsworthii 9715</name>
    <dbReference type="NCBI Taxonomy" id="1030841"/>
    <lineage>
        <taxon>Bacteria</taxon>
        <taxon>Pseudomonadati</taxon>
        <taxon>Pseudomonadota</taxon>
        <taxon>Betaproteobacteria</taxon>
        <taxon>Neisseriales</taxon>
        <taxon>Neisseriaceae</taxon>
        <taxon>Neisseria</taxon>
    </lineage>
</organism>
<name>G4CM13_9NEIS</name>
<dbReference type="PATRIC" id="fig|1030841.3.peg.132"/>
<evidence type="ECO:0000256" key="11">
    <source>
        <dbReference type="ARBA" id="ARBA00023136"/>
    </source>
</evidence>
<evidence type="ECO:0000256" key="6">
    <source>
        <dbReference type="ARBA" id="ARBA00022692"/>
    </source>
</evidence>
<protein>
    <submittedName>
        <fullName evidence="17">Capsule polysaccharide export outer membrane protein CtrA</fullName>
    </submittedName>
</protein>
<evidence type="ECO:0000256" key="9">
    <source>
        <dbReference type="ARBA" id="ARBA00023065"/>
    </source>
</evidence>
<dbReference type="HOGENOM" id="CLU_038343_4_0_4"/>
<keyword evidence="12" id="KW-0564">Palmitate</keyword>
<dbReference type="GO" id="GO:0046930">
    <property type="term" value="C:pore complex"/>
    <property type="evidence" value="ECO:0007669"/>
    <property type="project" value="UniProtKB-KW"/>
</dbReference>
<comment type="subcellular location">
    <subcellularLocation>
        <location evidence="1">Cell outer membrane</location>
        <topology evidence="1">Multi-pass membrane protein</topology>
    </subcellularLocation>
</comment>
<dbReference type="STRING" id="1030841.HMPREF9370_0122"/>
<keyword evidence="14" id="KW-0449">Lipoprotein</keyword>
<keyword evidence="8" id="KW-0625">Polysaccharide transport</keyword>
<comment type="caution">
    <text evidence="17">The sequence shown here is derived from an EMBL/GenBank/DDBJ whole genome shotgun (WGS) entry which is preliminary data.</text>
</comment>
<feature type="domain" description="Polysaccharide export protein N-terminal" evidence="15">
    <location>
        <begin position="86"/>
        <end position="172"/>
    </location>
</feature>
<dbReference type="PANTHER" id="PTHR33619">
    <property type="entry name" value="POLYSACCHARIDE EXPORT PROTEIN GFCE-RELATED"/>
    <property type="match status" value="1"/>
</dbReference>
<dbReference type="Gene3D" id="3.10.560.10">
    <property type="entry name" value="Outer membrane lipoprotein wza domain like"/>
    <property type="match status" value="2"/>
</dbReference>
<dbReference type="Proteomes" id="UP000005336">
    <property type="component" value="Unassembled WGS sequence"/>
</dbReference>
<evidence type="ECO:0000256" key="13">
    <source>
        <dbReference type="ARBA" id="ARBA00023237"/>
    </source>
</evidence>
<comment type="similarity">
    <text evidence="2">Belongs to the BexD/CtrA/VexA family.</text>
</comment>
<evidence type="ECO:0000259" key="16">
    <source>
        <dbReference type="Pfam" id="PF22461"/>
    </source>
</evidence>
<dbReference type="InterPro" id="IPR054765">
    <property type="entry name" value="SLBB_dom"/>
</dbReference>
<accession>G4CM13</accession>
<keyword evidence="13" id="KW-0998">Cell outer membrane</keyword>
<gene>
    <name evidence="17" type="primary">ctrA</name>
    <name evidence="17" type="ORF">HMPREF9370_0122</name>
</gene>
<dbReference type="GO" id="GO:0015159">
    <property type="term" value="F:polysaccharide transmembrane transporter activity"/>
    <property type="evidence" value="ECO:0007669"/>
    <property type="project" value="InterPro"/>
</dbReference>